<protein>
    <submittedName>
        <fullName evidence="1">Uncharacterized protein</fullName>
    </submittedName>
</protein>
<accession>A0A0A9C6S5</accession>
<evidence type="ECO:0000313" key="1">
    <source>
        <dbReference type="EMBL" id="JAD67222.1"/>
    </source>
</evidence>
<organism evidence="1">
    <name type="scientific">Arundo donax</name>
    <name type="common">Giant reed</name>
    <name type="synonym">Donax arundinaceus</name>
    <dbReference type="NCBI Taxonomy" id="35708"/>
    <lineage>
        <taxon>Eukaryota</taxon>
        <taxon>Viridiplantae</taxon>
        <taxon>Streptophyta</taxon>
        <taxon>Embryophyta</taxon>
        <taxon>Tracheophyta</taxon>
        <taxon>Spermatophyta</taxon>
        <taxon>Magnoliopsida</taxon>
        <taxon>Liliopsida</taxon>
        <taxon>Poales</taxon>
        <taxon>Poaceae</taxon>
        <taxon>PACMAD clade</taxon>
        <taxon>Arundinoideae</taxon>
        <taxon>Arundineae</taxon>
        <taxon>Arundo</taxon>
    </lineage>
</organism>
<dbReference type="AlphaFoldDB" id="A0A0A9C6S5"/>
<reference evidence="1" key="1">
    <citation type="submission" date="2014-09" db="EMBL/GenBank/DDBJ databases">
        <authorList>
            <person name="Magalhaes I.L.F."/>
            <person name="Oliveira U."/>
            <person name="Santos F.R."/>
            <person name="Vidigal T.H.D.A."/>
            <person name="Brescovit A.D."/>
            <person name="Santos A.J."/>
        </authorList>
    </citation>
    <scope>NUCLEOTIDE SEQUENCE</scope>
    <source>
        <tissue evidence="1">Shoot tissue taken approximately 20 cm above the soil surface</tissue>
    </source>
</reference>
<dbReference type="EMBL" id="GBRH01230673">
    <property type="protein sequence ID" value="JAD67222.1"/>
    <property type="molecule type" value="Transcribed_RNA"/>
</dbReference>
<name>A0A0A9C6S5_ARUDO</name>
<reference evidence="1" key="2">
    <citation type="journal article" date="2015" name="Data Brief">
        <title>Shoot transcriptome of the giant reed, Arundo donax.</title>
        <authorList>
            <person name="Barrero R.A."/>
            <person name="Guerrero F.D."/>
            <person name="Moolhuijzen P."/>
            <person name="Goolsby J.A."/>
            <person name="Tidwell J."/>
            <person name="Bellgard S.E."/>
            <person name="Bellgard M.I."/>
        </authorList>
    </citation>
    <scope>NUCLEOTIDE SEQUENCE</scope>
    <source>
        <tissue evidence="1">Shoot tissue taken approximately 20 cm above the soil surface</tissue>
    </source>
</reference>
<sequence>MCLVEVIVRRTAMVFCIYLSCHVRSCRTAHVLNAKWLSLEIPSDVTAFSLAQNRLQWSD</sequence>
<proteinExistence type="predicted"/>